<proteinExistence type="inferred from homology"/>
<evidence type="ECO:0000256" key="1">
    <source>
        <dbReference type="ARBA" id="ARBA00008563"/>
    </source>
</evidence>
<dbReference type="PANTHER" id="PTHR21349">
    <property type="entry name" value="50S RIBOSOMAL PROTEIN L21"/>
    <property type="match status" value="1"/>
</dbReference>
<gene>
    <name evidence="6 8" type="primary">rplU</name>
    <name evidence="8" type="ORF">CGL56_08765</name>
</gene>
<evidence type="ECO:0000256" key="4">
    <source>
        <dbReference type="ARBA" id="ARBA00022980"/>
    </source>
</evidence>
<keyword evidence="4 6" id="KW-0689">Ribosomal protein</keyword>
<comment type="subunit">
    <text evidence="6">Part of the 50S ribosomal subunit. Contacts protein L20.</text>
</comment>
<dbReference type="OrthoDB" id="9813334at2"/>
<accession>A0A2G0CF62</accession>
<evidence type="ECO:0000313" key="8">
    <source>
        <dbReference type="EMBL" id="PHK98557.1"/>
    </source>
</evidence>
<dbReference type="AlphaFoldDB" id="A0A2G0CF62"/>
<reference evidence="8 9" key="1">
    <citation type="submission" date="2017-10" db="EMBL/GenBank/DDBJ databases">
        <title>The draft genome sequence of Lewinella marina KCTC 32374.</title>
        <authorList>
            <person name="Wang K."/>
        </authorList>
    </citation>
    <scope>NUCLEOTIDE SEQUENCE [LARGE SCALE GENOMIC DNA]</scope>
    <source>
        <strain evidence="8 9">MKG-38</strain>
    </source>
</reference>
<keyword evidence="5 6" id="KW-0687">Ribonucleoprotein</keyword>
<dbReference type="SUPFAM" id="SSF141091">
    <property type="entry name" value="L21p-like"/>
    <property type="match status" value="1"/>
</dbReference>
<keyword evidence="3 6" id="KW-0694">RNA-binding</keyword>
<dbReference type="PANTHER" id="PTHR21349:SF0">
    <property type="entry name" value="LARGE RIBOSOMAL SUBUNIT PROTEIN BL21M"/>
    <property type="match status" value="1"/>
</dbReference>
<evidence type="ECO:0000256" key="5">
    <source>
        <dbReference type="ARBA" id="ARBA00023274"/>
    </source>
</evidence>
<dbReference type="InterPro" id="IPR036164">
    <property type="entry name" value="bL21-like_sf"/>
</dbReference>
<dbReference type="NCBIfam" id="TIGR00061">
    <property type="entry name" value="L21"/>
    <property type="match status" value="1"/>
</dbReference>
<evidence type="ECO:0000256" key="6">
    <source>
        <dbReference type="HAMAP-Rule" id="MF_01363"/>
    </source>
</evidence>
<dbReference type="GO" id="GO:0019843">
    <property type="term" value="F:rRNA binding"/>
    <property type="evidence" value="ECO:0007669"/>
    <property type="project" value="UniProtKB-UniRule"/>
</dbReference>
<keyword evidence="9" id="KW-1185">Reference proteome</keyword>
<evidence type="ECO:0000313" key="9">
    <source>
        <dbReference type="Proteomes" id="UP000226437"/>
    </source>
</evidence>
<keyword evidence="2 6" id="KW-0699">rRNA-binding</keyword>
<dbReference type="PROSITE" id="PS01169">
    <property type="entry name" value="RIBOSOMAL_L21"/>
    <property type="match status" value="1"/>
</dbReference>
<comment type="caution">
    <text evidence="8">The sequence shown here is derived from an EMBL/GenBank/DDBJ whole genome shotgun (WGS) entry which is preliminary data.</text>
</comment>
<dbReference type="InterPro" id="IPR018258">
    <property type="entry name" value="Ribosomal_bL21_CS"/>
</dbReference>
<evidence type="ECO:0000256" key="2">
    <source>
        <dbReference type="ARBA" id="ARBA00022730"/>
    </source>
</evidence>
<sequence>MFAIVTIAGQQFKVEEGQEIFVHRLEAQAGDSVSFDAVHLLANGDDVTVGTPMLSGATVGATVVDPLVKGDKVIIFKKKRRKGYRLKKGHRQQYTKLKIDSIAG</sequence>
<dbReference type="EMBL" id="PDLO01000003">
    <property type="protein sequence ID" value="PHK98557.1"/>
    <property type="molecule type" value="Genomic_DNA"/>
</dbReference>
<evidence type="ECO:0000256" key="3">
    <source>
        <dbReference type="ARBA" id="ARBA00022884"/>
    </source>
</evidence>
<dbReference type="InterPro" id="IPR028909">
    <property type="entry name" value="bL21-like"/>
</dbReference>
<comment type="similarity">
    <text evidence="1 6 7">Belongs to the bacterial ribosomal protein bL21 family.</text>
</comment>
<comment type="function">
    <text evidence="6 7">This protein binds to 23S rRNA in the presence of protein L20.</text>
</comment>
<organism evidence="8 9">
    <name type="scientific">Neolewinella marina</name>
    <dbReference type="NCBI Taxonomy" id="438751"/>
    <lineage>
        <taxon>Bacteria</taxon>
        <taxon>Pseudomonadati</taxon>
        <taxon>Bacteroidota</taxon>
        <taxon>Saprospiria</taxon>
        <taxon>Saprospirales</taxon>
        <taxon>Lewinellaceae</taxon>
        <taxon>Neolewinella</taxon>
    </lineage>
</organism>
<dbReference type="GO" id="GO:1990904">
    <property type="term" value="C:ribonucleoprotein complex"/>
    <property type="evidence" value="ECO:0007669"/>
    <property type="project" value="UniProtKB-KW"/>
</dbReference>
<dbReference type="HAMAP" id="MF_01363">
    <property type="entry name" value="Ribosomal_bL21"/>
    <property type="match status" value="1"/>
</dbReference>
<name>A0A2G0CF62_9BACT</name>
<dbReference type="GO" id="GO:0006412">
    <property type="term" value="P:translation"/>
    <property type="evidence" value="ECO:0007669"/>
    <property type="project" value="UniProtKB-UniRule"/>
</dbReference>
<dbReference type="GO" id="GO:0003735">
    <property type="term" value="F:structural constituent of ribosome"/>
    <property type="evidence" value="ECO:0007669"/>
    <property type="project" value="InterPro"/>
</dbReference>
<dbReference type="GO" id="GO:0005737">
    <property type="term" value="C:cytoplasm"/>
    <property type="evidence" value="ECO:0007669"/>
    <property type="project" value="UniProtKB-ARBA"/>
</dbReference>
<dbReference type="GO" id="GO:0005840">
    <property type="term" value="C:ribosome"/>
    <property type="evidence" value="ECO:0007669"/>
    <property type="project" value="UniProtKB-KW"/>
</dbReference>
<dbReference type="Proteomes" id="UP000226437">
    <property type="component" value="Unassembled WGS sequence"/>
</dbReference>
<dbReference type="InterPro" id="IPR001787">
    <property type="entry name" value="Ribosomal_bL21"/>
</dbReference>
<protein>
    <recommendedName>
        <fullName evidence="6">Large ribosomal subunit protein bL21</fullName>
    </recommendedName>
</protein>
<dbReference type="Pfam" id="PF00829">
    <property type="entry name" value="Ribosomal_L21p"/>
    <property type="match status" value="1"/>
</dbReference>
<evidence type="ECO:0000256" key="7">
    <source>
        <dbReference type="RuleBase" id="RU000562"/>
    </source>
</evidence>
<dbReference type="RefSeq" id="WP_099106167.1">
    <property type="nucleotide sequence ID" value="NZ_JAATJF010000001.1"/>
</dbReference>